<organism evidence="2 3">
    <name type="scientific">Lottia gigantea</name>
    <name type="common">Giant owl limpet</name>
    <dbReference type="NCBI Taxonomy" id="225164"/>
    <lineage>
        <taxon>Eukaryota</taxon>
        <taxon>Metazoa</taxon>
        <taxon>Spiralia</taxon>
        <taxon>Lophotrochozoa</taxon>
        <taxon>Mollusca</taxon>
        <taxon>Gastropoda</taxon>
        <taxon>Patellogastropoda</taxon>
        <taxon>Lottioidea</taxon>
        <taxon>Lottiidae</taxon>
        <taxon>Lottia</taxon>
    </lineage>
</organism>
<accession>V4BBG5</accession>
<proteinExistence type="predicted"/>
<dbReference type="KEGG" id="lgi:LOTGIDRAFT_229966"/>
<gene>
    <name evidence="2" type="ORF">LOTGIDRAFT_229966</name>
</gene>
<feature type="region of interest" description="Disordered" evidence="1">
    <location>
        <begin position="523"/>
        <end position="542"/>
    </location>
</feature>
<dbReference type="HOGENOM" id="CLU_393452_0_0_1"/>
<feature type="compositionally biased region" description="Acidic residues" evidence="1">
    <location>
        <begin position="531"/>
        <end position="542"/>
    </location>
</feature>
<evidence type="ECO:0008006" key="4">
    <source>
        <dbReference type="Google" id="ProtNLM"/>
    </source>
</evidence>
<dbReference type="STRING" id="225164.V4BBG5"/>
<protein>
    <recommendedName>
        <fullName evidence="4">DRBM domain-containing protein</fullName>
    </recommendedName>
</protein>
<dbReference type="AlphaFoldDB" id="V4BBG5"/>
<name>V4BBG5_LOTGI</name>
<evidence type="ECO:0000313" key="3">
    <source>
        <dbReference type="Proteomes" id="UP000030746"/>
    </source>
</evidence>
<dbReference type="RefSeq" id="XP_009044390.1">
    <property type="nucleotide sequence ID" value="XM_009046142.1"/>
</dbReference>
<dbReference type="EMBL" id="KB199651">
    <property type="protein sequence ID" value="ESP04881.1"/>
    <property type="molecule type" value="Genomic_DNA"/>
</dbReference>
<dbReference type="GeneID" id="20248156"/>
<dbReference type="Proteomes" id="UP000030746">
    <property type="component" value="Unassembled WGS sequence"/>
</dbReference>
<feature type="region of interest" description="Disordered" evidence="1">
    <location>
        <begin position="653"/>
        <end position="701"/>
    </location>
</feature>
<sequence length="701" mass="80018">MAGRGWGRGGRGGPRFGKRPMEFQGPWQPKRPRMGMGMGPPPPFDYGPDPGMRFGFRGPPPPPQAWGRPMAPEYDYPQEWASPEENLQKFIEFVLFFPPQGGSINTVQRALNDSGIDLRLHCKMDDVKDSEEPEVEGELHLGTFFLSKGRRKNRNLLRKLLFDIAYWKLMTKTVGEICLMSNEELREAEKKPEETEKMETSDDTETAETKPDVPIKTEPGTEEATEEEKPAETSEGEKSDAEKKKTPLGRRSKMSFKYFSPRLKERLKHMKQSLPKGKKVYSIADMNMAAASCGMTLTLVHYRQYKSSTESDPVSCEIYADEMYLSKGEGADPKEAGKNAYIKSRDYLLSTPVHVIIKDQKRLSELNKDDPLILDIIHRGPFHEIGSNSGNLKAWQLYPPTTEKNTFDIIILEHAEQKNQAFFKILETSATQNGMALDWCVSGRHDDAPQRCQIFLQKRMIADAKAQNKMKAKNFAANHALQRFSNSQTLIKYQSRDCTKTTFTYEEIQQKAIKLKMESPEVKQEVKQEESMETDAGTEEVSEEKKQQQEMEEWINKALDIELQNFFGHDTVEEMVMGADFPDREQKWVRKQAYAMGVHTFSIPAKRVQVLFQSRSHTADKILQVLLENDGTFGRYKLYQVKQTDQKTAKRYLNTEEQAKADEEKAKKEAEKAAKEAEKAAAAEEVPKEEPANGDEQMVTE</sequence>
<feature type="region of interest" description="Disordered" evidence="1">
    <location>
        <begin position="186"/>
        <end position="248"/>
    </location>
</feature>
<dbReference type="OrthoDB" id="6065803at2759"/>
<evidence type="ECO:0000256" key="1">
    <source>
        <dbReference type="SAM" id="MobiDB-lite"/>
    </source>
</evidence>
<reference evidence="2 3" key="1">
    <citation type="journal article" date="2013" name="Nature">
        <title>Insights into bilaterian evolution from three spiralian genomes.</title>
        <authorList>
            <person name="Simakov O."/>
            <person name="Marletaz F."/>
            <person name="Cho S.J."/>
            <person name="Edsinger-Gonzales E."/>
            <person name="Havlak P."/>
            <person name="Hellsten U."/>
            <person name="Kuo D.H."/>
            <person name="Larsson T."/>
            <person name="Lv J."/>
            <person name="Arendt D."/>
            <person name="Savage R."/>
            <person name="Osoegawa K."/>
            <person name="de Jong P."/>
            <person name="Grimwood J."/>
            <person name="Chapman J.A."/>
            <person name="Shapiro H."/>
            <person name="Aerts A."/>
            <person name="Otillar R.P."/>
            <person name="Terry A.Y."/>
            <person name="Boore J.L."/>
            <person name="Grigoriev I.V."/>
            <person name="Lindberg D.R."/>
            <person name="Seaver E.C."/>
            <person name="Weisblat D.A."/>
            <person name="Putnam N.H."/>
            <person name="Rokhsar D.S."/>
        </authorList>
    </citation>
    <scope>NUCLEOTIDE SEQUENCE [LARGE SCALE GENOMIC DNA]</scope>
</reference>
<dbReference type="CTD" id="20248156"/>
<feature type="compositionally biased region" description="Basic and acidic residues" evidence="1">
    <location>
        <begin position="653"/>
        <end position="691"/>
    </location>
</feature>
<feature type="compositionally biased region" description="Gly residues" evidence="1">
    <location>
        <begin position="1"/>
        <end position="15"/>
    </location>
</feature>
<feature type="compositionally biased region" description="Basic and acidic residues" evidence="1">
    <location>
        <begin position="227"/>
        <end position="245"/>
    </location>
</feature>
<evidence type="ECO:0000313" key="2">
    <source>
        <dbReference type="EMBL" id="ESP04881.1"/>
    </source>
</evidence>
<feature type="region of interest" description="Disordered" evidence="1">
    <location>
        <begin position="1"/>
        <end position="43"/>
    </location>
</feature>
<feature type="compositionally biased region" description="Basic and acidic residues" evidence="1">
    <location>
        <begin position="186"/>
        <end position="200"/>
    </location>
</feature>
<keyword evidence="3" id="KW-1185">Reference proteome</keyword>